<dbReference type="EMBL" id="RRUC01000008">
    <property type="protein sequence ID" value="RRN05440.1"/>
    <property type="molecule type" value="Genomic_DNA"/>
</dbReference>
<dbReference type="STRING" id="1263831.F543_730"/>
<evidence type="ECO:0000259" key="2">
    <source>
        <dbReference type="Pfam" id="PF13193"/>
    </source>
</evidence>
<dbReference type="InterPro" id="IPR050237">
    <property type="entry name" value="ATP-dep_AMP-bd_enzyme"/>
</dbReference>
<dbReference type="InterPro" id="IPR042099">
    <property type="entry name" value="ANL_N_sf"/>
</dbReference>
<dbReference type="AlphaFoldDB" id="A0A426FKK1"/>
<protein>
    <submittedName>
        <fullName evidence="3">Long-chain fatty acid--CoA ligase</fullName>
    </submittedName>
</protein>
<gene>
    <name evidence="3" type="ORF">EIM44_01940</name>
</gene>
<accession>A0A426FKK1</accession>
<name>A0A426FKK1_BIBTR</name>
<feature type="domain" description="AMP-binding enzyme C-terminal" evidence="2">
    <location>
        <begin position="310"/>
        <end position="387"/>
    </location>
</feature>
<dbReference type="PANTHER" id="PTHR43767">
    <property type="entry name" value="LONG-CHAIN-FATTY-ACID--COA LIGASE"/>
    <property type="match status" value="1"/>
</dbReference>
<reference evidence="3 4" key="1">
    <citation type="submission" date="2018-11" db="EMBL/GenBank/DDBJ databases">
        <title>Whole genome sequence of Bibersteinia trehalosi strain OADDL-BT1 an multidrug resistant pathogen isolate.</title>
        <authorList>
            <person name="Couger M."/>
            <person name="Ramachandran A."/>
        </authorList>
    </citation>
    <scope>NUCLEOTIDE SEQUENCE [LARGE SCALE GENOMIC DNA]</scope>
    <source>
        <strain evidence="3 4">OADDL-BT1</strain>
    </source>
</reference>
<dbReference type="InterPro" id="IPR045851">
    <property type="entry name" value="AMP-bd_C_sf"/>
</dbReference>
<dbReference type="RefSeq" id="WP_125134443.1">
    <property type="nucleotide sequence ID" value="NZ_RRUC01000008.1"/>
</dbReference>
<organism evidence="3 4">
    <name type="scientific">Bibersteinia trehalosi</name>
    <name type="common">Pasteurella trehalosi</name>
    <dbReference type="NCBI Taxonomy" id="47735"/>
    <lineage>
        <taxon>Bacteria</taxon>
        <taxon>Pseudomonadati</taxon>
        <taxon>Pseudomonadota</taxon>
        <taxon>Gammaproteobacteria</taxon>
        <taxon>Pasteurellales</taxon>
        <taxon>Pasteurellaceae</taxon>
        <taxon>Bibersteinia</taxon>
    </lineage>
</organism>
<dbReference type="Pfam" id="PF13193">
    <property type="entry name" value="AMP-binding_C"/>
    <property type="match status" value="1"/>
</dbReference>
<dbReference type="Proteomes" id="UP000276010">
    <property type="component" value="Unassembled WGS sequence"/>
</dbReference>
<evidence type="ECO:0000313" key="4">
    <source>
        <dbReference type="Proteomes" id="UP000276010"/>
    </source>
</evidence>
<sequence>MKFSDYLTEHNIQSVGLWLEDSHRFAQVLLHCLHAKVRLLLPPNLLAENRAWLDENADLFICDDNLAEVGDLQEIEQILPLVDKQSESEIWLKTSGSSGEAKIIRKTAAQMWCEATALSQVLPLEKGEAVQLLGSVSTQHLYGLTFSIFLALEMGWQLGGAALQYPEFLIAETRRQKAVWISSPALLMNLHLANPEFATLPLAGIISSGGALPAQTTSALRHTLACPIIEIYGSTETGVIAHRTQAGNWQPMPQSRLGLNADGALWVESPWLAQREQTADSVQFADDGFELLGRIDRIVKLGDKRVSLAKIEQDLLKHPWVSDCYLGLHPEHQRPVAWVALNSAGLAAQRKSLIAELRKHLLPTQEKFSLPRYWRFCDKLPRNSQSKISRADFERVCLDNQPTALFAK</sequence>
<dbReference type="PANTHER" id="PTHR43767:SF10">
    <property type="entry name" value="SURFACTIN SYNTHASE SUBUNIT 1"/>
    <property type="match status" value="1"/>
</dbReference>
<dbReference type="Gene3D" id="3.40.50.12780">
    <property type="entry name" value="N-terminal domain of ligase-like"/>
    <property type="match status" value="1"/>
</dbReference>
<comment type="caution">
    <text evidence="3">The sequence shown here is derived from an EMBL/GenBank/DDBJ whole genome shotgun (WGS) entry which is preliminary data.</text>
</comment>
<keyword evidence="3" id="KW-0436">Ligase</keyword>
<dbReference type="InterPro" id="IPR000873">
    <property type="entry name" value="AMP-dep_synth/lig_dom"/>
</dbReference>
<dbReference type="Gene3D" id="3.30.300.30">
    <property type="match status" value="1"/>
</dbReference>
<evidence type="ECO:0000313" key="3">
    <source>
        <dbReference type="EMBL" id="RRN05440.1"/>
    </source>
</evidence>
<proteinExistence type="predicted"/>
<dbReference type="Pfam" id="PF00501">
    <property type="entry name" value="AMP-binding"/>
    <property type="match status" value="1"/>
</dbReference>
<feature type="domain" description="AMP-dependent synthetase/ligase" evidence="1">
    <location>
        <begin position="94"/>
        <end position="247"/>
    </location>
</feature>
<evidence type="ECO:0000259" key="1">
    <source>
        <dbReference type="Pfam" id="PF00501"/>
    </source>
</evidence>
<dbReference type="GO" id="GO:0016877">
    <property type="term" value="F:ligase activity, forming carbon-sulfur bonds"/>
    <property type="evidence" value="ECO:0007669"/>
    <property type="project" value="UniProtKB-ARBA"/>
</dbReference>
<dbReference type="SUPFAM" id="SSF56801">
    <property type="entry name" value="Acetyl-CoA synthetase-like"/>
    <property type="match status" value="1"/>
</dbReference>
<dbReference type="InterPro" id="IPR025110">
    <property type="entry name" value="AMP-bd_C"/>
</dbReference>